<evidence type="ECO:0000313" key="1">
    <source>
        <dbReference type="EMBL" id="JAP89009.1"/>
    </source>
</evidence>
<dbReference type="EMBL" id="GDID01007597">
    <property type="protein sequence ID" value="JAP89009.1"/>
    <property type="molecule type" value="Transcribed_RNA"/>
</dbReference>
<reference evidence="1" key="1">
    <citation type="submission" date="2015-07" db="EMBL/GenBank/DDBJ databases">
        <title>Adaptation to a free-living lifestyle via gene acquisitions in the diplomonad Trepomonas sp. PC1.</title>
        <authorList>
            <person name="Xu F."/>
            <person name="Jerlstrom-Hultqvist J."/>
            <person name="Kolisko M."/>
            <person name="Simpson A.G.B."/>
            <person name="Roger A.J."/>
            <person name="Svard S.G."/>
            <person name="Andersson J.O."/>
        </authorList>
    </citation>
    <scope>NUCLEOTIDE SEQUENCE</scope>
    <source>
        <strain evidence="1">PC1</strain>
    </source>
</reference>
<evidence type="ECO:0008006" key="2">
    <source>
        <dbReference type="Google" id="ProtNLM"/>
    </source>
</evidence>
<organism evidence="1">
    <name type="scientific">Trepomonas sp. PC1</name>
    <dbReference type="NCBI Taxonomy" id="1076344"/>
    <lineage>
        <taxon>Eukaryota</taxon>
        <taxon>Metamonada</taxon>
        <taxon>Diplomonadida</taxon>
        <taxon>Hexamitidae</taxon>
        <taxon>Hexamitinae</taxon>
        <taxon>Trepomonas</taxon>
    </lineage>
</organism>
<name>A0A146K076_9EUKA</name>
<dbReference type="InterPro" id="IPR026906">
    <property type="entry name" value="LRR_5"/>
</dbReference>
<dbReference type="InterPro" id="IPR032675">
    <property type="entry name" value="LRR_dom_sf"/>
</dbReference>
<gene>
    <name evidence="1" type="ORF">TPC1_31496</name>
</gene>
<dbReference type="Pfam" id="PF13306">
    <property type="entry name" value="LRR_5"/>
    <property type="match status" value="1"/>
</dbReference>
<accession>A0A146K076</accession>
<sequence>MIIFTPIFKILQTINNVVQPKTFRQFLKMANISLQQYNTASHGQILNRCLILKENQSDVSYKYVDDFIYVLAPFLEAVNVPDQFENIVVEEVFMPLVREVSYGGFFEAQLGNLPLTSLQQVGSGSFSFNYFTVVNLSQLTTINYKNSFSNCPNLRLFIASKLQNINQYCFSDCPTLKTILTLNATIADFAFENCSEIRTILASQGDFGCDCANCPRCKGNLQQCLENGQQFAQSEEYRILQGQELVDQKFVIYQPFMIEIDVLATNFARNTLVFCKLHNGQNKYIKSIQQMAKLVFQLKSQVVIDQTE</sequence>
<protein>
    <recommendedName>
        <fullName evidence="2">Leucine rich repeats-containing protein</fullName>
    </recommendedName>
</protein>
<dbReference type="Gene3D" id="3.80.10.10">
    <property type="entry name" value="Ribonuclease Inhibitor"/>
    <property type="match status" value="1"/>
</dbReference>
<proteinExistence type="predicted"/>
<dbReference type="SUPFAM" id="SSF52058">
    <property type="entry name" value="L domain-like"/>
    <property type="match status" value="1"/>
</dbReference>
<dbReference type="AlphaFoldDB" id="A0A146K076"/>